<dbReference type="InterPro" id="IPR008979">
    <property type="entry name" value="Galactose-bd-like_sf"/>
</dbReference>
<dbReference type="SUPFAM" id="SSF49785">
    <property type="entry name" value="Galactose-binding domain-like"/>
    <property type="match status" value="1"/>
</dbReference>
<reference evidence="2 3" key="1">
    <citation type="submission" date="2023-05" db="EMBL/GenBank/DDBJ databases">
        <title>Streptomyces fuscus sp. nov., a brown-black pigment producing actinomyces isolated from dry sand of Sea duck farm.</title>
        <authorList>
            <person name="Xie J."/>
            <person name="Shen N."/>
        </authorList>
    </citation>
    <scope>NUCLEOTIDE SEQUENCE [LARGE SCALE GENOMIC DNA]</scope>
    <source>
        <strain evidence="2 3">GXMU-J15</strain>
    </source>
</reference>
<evidence type="ECO:0000313" key="3">
    <source>
        <dbReference type="Proteomes" id="UP001241926"/>
    </source>
</evidence>
<sequence length="192" mass="21126">MADQSGPSRVPPRRTVVTTGTTLLAGCGWRAEGGDPQGITVDLQAVCEVTDIRLTFEADASDPVYAPDRGSRLSHSLVFSVETSEDHTSWTTAYRTTTGTGGVVNIQLPSPRRARWVRLTSRKRSSPLPLGVEAFEVYGTRDPAHTGWTEWASRPLSENPDWRLLMLDWVDTEGATLSSVSVDTRDWLPVTR</sequence>
<dbReference type="EMBL" id="JASJUS010000020">
    <property type="protein sequence ID" value="MDL2078993.1"/>
    <property type="molecule type" value="Genomic_DNA"/>
</dbReference>
<keyword evidence="3" id="KW-1185">Reference proteome</keyword>
<protein>
    <submittedName>
        <fullName evidence="2">Discoidin domain-containing protein</fullName>
    </submittedName>
</protein>
<name>A0ABT7J2B3_9ACTN</name>
<dbReference type="Proteomes" id="UP001241926">
    <property type="component" value="Unassembled WGS sequence"/>
</dbReference>
<dbReference type="PROSITE" id="PS50022">
    <property type="entry name" value="FA58C_3"/>
    <property type="match status" value="1"/>
</dbReference>
<comment type="caution">
    <text evidence="2">The sequence shown here is derived from an EMBL/GenBank/DDBJ whole genome shotgun (WGS) entry which is preliminary data.</text>
</comment>
<evidence type="ECO:0000313" key="2">
    <source>
        <dbReference type="EMBL" id="MDL2078993.1"/>
    </source>
</evidence>
<organism evidence="2 3">
    <name type="scientific">Streptomyces fuscus</name>
    <dbReference type="NCBI Taxonomy" id="3048495"/>
    <lineage>
        <taxon>Bacteria</taxon>
        <taxon>Bacillati</taxon>
        <taxon>Actinomycetota</taxon>
        <taxon>Actinomycetes</taxon>
        <taxon>Kitasatosporales</taxon>
        <taxon>Streptomycetaceae</taxon>
        <taxon>Streptomyces</taxon>
    </lineage>
</organism>
<evidence type="ECO:0000259" key="1">
    <source>
        <dbReference type="PROSITE" id="PS50022"/>
    </source>
</evidence>
<dbReference type="Gene3D" id="2.60.120.260">
    <property type="entry name" value="Galactose-binding domain-like"/>
    <property type="match status" value="1"/>
</dbReference>
<dbReference type="InterPro" id="IPR000421">
    <property type="entry name" value="FA58C"/>
</dbReference>
<proteinExistence type="predicted"/>
<dbReference type="Pfam" id="PF22633">
    <property type="entry name" value="F5_F8_type_C_2"/>
    <property type="match status" value="1"/>
</dbReference>
<feature type="domain" description="F5/8 type C" evidence="1">
    <location>
        <begin position="1"/>
        <end position="140"/>
    </location>
</feature>
<dbReference type="RefSeq" id="WP_093722253.1">
    <property type="nucleotide sequence ID" value="NZ_JASJUS010000020.1"/>
</dbReference>
<accession>A0ABT7J2B3</accession>
<gene>
    <name evidence="2" type="ORF">QNN03_21390</name>
</gene>